<reference evidence="2 3" key="1">
    <citation type="submission" date="2016-07" db="EMBL/GenBank/DDBJ databases">
        <title>Draft Genome Sequence of Oceanisphaera psychrotolerans, isolated from coastal sediment samples.</title>
        <authorList>
            <person name="Zhuo S."/>
            <person name="Ruan Z."/>
        </authorList>
    </citation>
    <scope>NUCLEOTIDE SEQUENCE [LARGE SCALE GENOMIC DNA]</scope>
    <source>
        <strain evidence="2 3">LAM-WHM-ZC</strain>
    </source>
</reference>
<gene>
    <name evidence="2" type="ORF">BFR47_05705</name>
</gene>
<dbReference type="Proteomes" id="UP000243073">
    <property type="component" value="Unassembled WGS sequence"/>
</dbReference>
<evidence type="ECO:0000256" key="1">
    <source>
        <dbReference type="SAM" id="Phobius"/>
    </source>
</evidence>
<keyword evidence="1" id="KW-1133">Transmembrane helix</keyword>
<dbReference type="Pfam" id="PF10694">
    <property type="entry name" value="DUF2500"/>
    <property type="match status" value="1"/>
</dbReference>
<protein>
    <recommendedName>
        <fullName evidence="4">DUF2500 domain-containing protein</fullName>
    </recommendedName>
</protein>
<evidence type="ECO:0008006" key="4">
    <source>
        <dbReference type="Google" id="ProtNLM"/>
    </source>
</evidence>
<sequence>MGKIVFWGIIAIAAVVIGRRLYRYFYNSRQPQHSLAVLVANKHTREFMGRTRKDQTEMPPPRVQYYVTFRPLEGSEEREFRVSQHLYEQLNKEETGTLVFQGSRFIAFEPDETILDND</sequence>
<keyword evidence="1" id="KW-0472">Membrane</keyword>
<keyword evidence="3" id="KW-1185">Reference proteome</keyword>
<accession>A0A1J4Q9T0</accession>
<dbReference type="STRING" id="1414654.BFR47_05705"/>
<proteinExistence type="predicted"/>
<feature type="transmembrane region" description="Helical" evidence="1">
    <location>
        <begin position="6"/>
        <end position="22"/>
    </location>
</feature>
<evidence type="ECO:0000313" key="3">
    <source>
        <dbReference type="Proteomes" id="UP000243073"/>
    </source>
</evidence>
<dbReference type="OrthoDB" id="5917531at2"/>
<keyword evidence="1" id="KW-0812">Transmembrane</keyword>
<dbReference type="Gene3D" id="2.40.50.660">
    <property type="match status" value="1"/>
</dbReference>
<dbReference type="RefSeq" id="WP_071473886.1">
    <property type="nucleotide sequence ID" value="NZ_MDKE01000066.1"/>
</dbReference>
<dbReference type="InterPro" id="IPR019635">
    <property type="entry name" value="DUF2500"/>
</dbReference>
<comment type="caution">
    <text evidence="2">The sequence shown here is derived from an EMBL/GenBank/DDBJ whole genome shotgun (WGS) entry which is preliminary data.</text>
</comment>
<dbReference type="EMBL" id="MDKE01000066">
    <property type="protein sequence ID" value="OIN04791.1"/>
    <property type="molecule type" value="Genomic_DNA"/>
</dbReference>
<dbReference type="AlphaFoldDB" id="A0A1J4Q9T0"/>
<evidence type="ECO:0000313" key="2">
    <source>
        <dbReference type="EMBL" id="OIN04791.1"/>
    </source>
</evidence>
<organism evidence="2 3">
    <name type="scientific">Oceanisphaera psychrotolerans</name>
    <dbReference type="NCBI Taxonomy" id="1414654"/>
    <lineage>
        <taxon>Bacteria</taxon>
        <taxon>Pseudomonadati</taxon>
        <taxon>Pseudomonadota</taxon>
        <taxon>Gammaproteobacteria</taxon>
        <taxon>Aeromonadales</taxon>
        <taxon>Aeromonadaceae</taxon>
        <taxon>Oceanisphaera</taxon>
    </lineage>
</organism>
<name>A0A1J4Q9T0_9GAMM</name>